<dbReference type="InterPro" id="IPR011990">
    <property type="entry name" value="TPR-like_helical_dom_sf"/>
</dbReference>
<feature type="domain" description="CHAT" evidence="2">
    <location>
        <begin position="742"/>
        <end position="1042"/>
    </location>
</feature>
<protein>
    <submittedName>
        <fullName evidence="3">CHAT domain-containing protein</fullName>
    </submittedName>
</protein>
<dbReference type="PANTHER" id="PTHR10098:SF108">
    <property type="entry name" value="TETRATRICOPEPTIDE REPEAT PROTEIN 28"/>
    <property type="match status" value="1"/>
</dbReference>
<dbReference type="SUPFAM" id="SSF48452">
    <property type="entry name" value="TPR-like"/>
    <property type="match status" value="2"/>
</dbReference>
<dbReference type="InterPro" id="IPR019734">
    <property type="entry name" value="TPR_rpt"/>
</dbReference>
<keyword evidence="1" id="KW-0812">Transmembrane</keyword>
<evidence type="ECO:0000256" key="1">
    <source>
        <dbReference type="SAM" id="Phobius"/>
    </source>
</evidence>
<dbReference type="InterPro" id="IPR024983">
    <property type="entry name" value="CHAT_dom"/>
</dbReference>
<name>A0ABS9BSC0_9BACT</name>
<dbReference type="Pfam" id="PF12770">
    <property type="entry name" value="CHAT"/>
    <property type="match status" value="1"/>
</dbReference>
<sequence length="1089" mass="123150">MSARFFTGLILIFWLGRQETVAQVGQSGLVWIENALENNQVSKADSALKAQLKLAAAEGMDDSLPRYVSYVGRIAGEKGGDAKGIEAVNRFVDEFLEKGLAPNLNKQAFREAAGYFEYIGATALAYEANIKAFDWASKDPKTSFKDRGRIQNNLASYSLYLGKREQAKEHSFKAIALYRKEPKLDPESMYLSYNALGNINWFGSRFDSAEYYFSEALKQFPKMEDTPKNQHYRPAMVLNNLAGVQAVLGKTSAGIQSMEMTIGHLSDFIEAMSDPLEIAKGQEFLYQAIDNLAGMHKGLGNYSKARELLEYAYEQKKSTFGPESAEVFKSQILLGQIYFALREYDQAELLLRQWLGLMDQFEGDYIDWKADAFGTLARLEESRGNTDSAKNWYLKADAEYQKILGGDYDFIYLDFLTSASTFFAAAGLKKEALNAAEKGLKYVRANQGAGTLLDFNHQINLAEVHFLLKSYGESLRLSRTALETFKEDFLRGERSWLDSIQIETQKPKAILIQVKSSYFLETQRDQAFLEKSIAMLDEAIDAIERRKTVLQSDQDMGLLIADNQELYDFAKKLDLELFEITGEKRYMESLLSRHESSVFNRLRSRLQRFDNLRFANVPSDIQETELQLKTDLAQSLQMDGEGFESYLIANSAWEGFLETLKTKFPNYYQFRYGNLEASLDDIQKTIPAGTSLIRYMFVGDDLTAMVMDADSRDLVKLDYGKMENHIATLTENWNQPQVCLAILNQLYSHLWQPLLPYIKHEKVIIIPDRDLYNLSFELLTPTRLNDYSEFANGCLLSKHSISYHFHSHLLKSGRNPQSYQSNYVAFAPGFSDQMKIDYLSRVRDSLYLDRAYLTLVPQPFTQELVSRMKRLLGGKTFTETQSTIQNFIGSAGDNRILHIGTHAESNNLSPDFSKLIFSKSGDPASLEGSNELFAFDIYKLNLRAQMAVLTACETGKSTVAPGEGMLSLAHAFTYAGSQSLLVGLWKIDEKASSQITEIFYQKLAEGMDKPSALRAAKLHYLAHASGRALSPEFWAGIVLIGDPSPIALDTNIPWWKYTLLALAILGIAGLIWKKRKVWYRDGKFSTVNV</sequence>
<gene>
    <name evidence="3" type="ORF">L0U89_04920</name>
</gene>
<proteinExistence type="predicted"/>
<dbReference type="RefSeq" id="WP_234860510.1">
    <property type="nucleotide sequence ID" value="NZ_JAKEVZ010000003.1"/>
</dbReference>
<keyword evidence="4" id="KW-1185">Reference proteome</keyword>
<feature type="transmembrane region" description="Helical" evidence="1">
    <location>
        <begin position="1054"/>
        <end position="1072"/>
    </location>
</feature>
<evidence type="ECO:0000313" key="4">
    <source>
        <dbReference type="Proteomes" id="UP001201449"/>
    </source>
</evidence>
<comment type="caution">
    <text evidence="3">The sequence shown here is derived from an EMBL/GenBank/DDBJ whole genome shotgun (WGS) entry which is preliminary data.</text>
</comment>
<evidence type="ECO:0000313" key="3">
    <source>
        <dbReference type="EMBL" id="MCF1750405.1"/>
    </source>
</evidence>
<reference evidence="3 4" key="1">
    <citation type="submission" date="2022-01" db="EMBL/GenBank/DDBJ databases">
        <title>Mariniradius saccharolyticus sp. nov., isolated from sediment of a river.</title>
        <authorList>
            <person name="Liu H."/>
        </authorList>
    </citation>
    <scope>NUCLEOTIDE SEQUENCE [LARGE SCALE GENOMIC DNA]</scope>
    <source>
        <strain evidence="3 4">RY-2</strain>
    </source>
</reference>
<dbReference type="EMBL" id="JAKEVZ010000003">
    <property type="protein sequence ID" value="MCF1750405.1"/>
    <property type="molecule type" value="Genomic_DNA"/>
</dbReference>
<organism evidence="3 4">
    <name type="scientific">Mariniradius sediminis</name>
    <dbReference type="NCBI Taxonomy" id="2909237"/>
    <lineage>
        <taxon>Bacteria</taxon>
        <taxon>Pseudomonadati</taxon>
        <taxon>Bacteroidota</taxon>
        <taxon>Cytophagia</taxon>
        <taxon>Cytophagales</taxon>
        <taxon>Cyclobacteriaceae</taxon>
        <taxon>Mariniradius</taxon>
    </lineage>
</organism>
<dbReference type="PANTHER" id="PTHR10098">
    <property type="entry name" value="RAPSYN-RELATED"/>
    <property type="match status" value="1"/>
</dbReference>
<keyword evidence="1" id="KW-1133">Transmembrane helix</keyword>
<accession>A0ABS9BSC0</accession>
<dbReference type="Pfam" id="PF13424">
    <property type="entry name" value="TPR_12"/>
    <property type="match status" value="1"/>
</dbReference>
<keyword evidence="1" id="KW-0472">Membrane</keyword>
<dbReference type="Gene3D" id="1.25.40.10">
    <property type="entry name" value="Tetratricopeptide repeat domain"/>
    <property type="match status" value="2"/>
</dbReference>
<dbReference type="Proteomes" id="UP001201449">
    <property type="component" value="Unassembled WGS sequence"/>
</dbReference>
<evidence type="ECO:0000259" key="2">
    <source>
        <dbReference type="Pfam" id="PF12770"/>
    </source>
</evidence>
<dbReference type="SMART" id="SM00028">
    <property type="entry name" value="TPR"/>
    <property type="match status" value="6"/>
</dbReference>